<dbReference type="AlphaFoldDB" id="A0AAV8ZID0"/>
<protein>
    <submittedName>
        <fullName evidence="1">Uncharacterized protein</fullName>
    </submittedName>
</protein>
<proteinExistence type="predicted"/>
<reference evidence="1" key="1">
    <citation type="journal article" date="2023" name="Insect Mol. Biol.">
        <title>Genome sequencing provides insights into the evolution of gene families encoding plant cell wall-degrading enzymes in longhorned beetles.</title>
        <authorList>
            <person name="Shin N.R."/>
            <person name="Okamura Y."/>
            <person name="Kirsch R."/>
            <person name="Pauchet Y."/>
        </authorList>
    </citation>
    <scope>NUCLEOTIDE SEQUENCE</scope>
    <source>
        <strain evidence="1">AMC_N1</strain>
    </source>
</reference>
<name>A0AAV8ZID0_9CUCU</name>
<dbReference type="Proteomes" id="UP001162162">
    <property type="component" value="Unassembled WGS sequence"/>
</dbReference>
<sequence length="60" mass="7055">MHCYEHVENCSSFQRSMLTYTFRHHSEYDSNGCPPYVGQDFSVRDIYKKGYSRIMGQIGP</sequence>
<organism evidence="1 2">
    <name type="scientific">Aromia moschata</name>
    <dbReference type="NCBI Taxonomy" id="1265417"/>
    <lineage>
        <taxon>Eukaryota</taxon>
        <taxon>Metazoa</taxon>
        <taxon>Ecdysozoa</taxon>
        <taxon>Arthropoda</taxon>
        <taxon>Hexapoda</taxon>
        <taxon>Insecta</taxon>
        <taxon>Pterygota</taxon>
        <taxon>Neoptera</taxon>
        <taxon>Endopterygota</taxon>
        <taxon>Coleoptera</taxon>
        <taxon>Polyphaga</taxon>
        <taxon>Cucujiformia</taxon>
        <taxon>Chrysomeloidea</taxon>
        <taxon>Cerambycidae</taxon>
        <taxon>Cerambycinae</taxon>
        <taxon>Callichromatini</taxon>
        <taxon>Aromia</taxon>
    </lineage>
</organism>
<comment type="caution">
    <text evidence="1">The sequence shown here is derived from an EMBL/GenBank/DDBJ whole genome shotgun (WGS) entry which is preliminary data.</text>
</comment>
<evidence type="ECO:0000313" key="2">
    <source>
        <dbReference type="Proteomes" id="UP001162162"/>
    </source>
</evidence>
<accession>A0AAV8ZID0</accession>
<keyword evidence="2" id="KW-1185">Reference proteome</keyword>
<dbReference type="EMBL" id="JAPWTK010000001">
    <property type="protein sequence ID" value="KAJ8963092.1"/>
    <property type="molecule type" value="Genomic_DNA"/>
</dbReference>
<evidence type="ECO:0000313" key="1">
    <source>
        <dbReference type="EMBL" id="KAJ8963092.1"/>
    </source>
</evidence>
<gene>
    <name evidence="1" type="ORF">NQ318_018556</name>
</gene>